<keyword evidence="4" id="KW-1185">Reference proteome</keyword>
<dbReference type="Gene3D" id="3.30.420.10">
    <property type="entry name" value="Ribonuclease H-like superfamily/Ribonuclease H"/>
    <property type="match status" value="1"/>
</dbReference>
<dbReference type="SUPFAM" id="SSF50610">
    <property type="entry name" value="mu transposase, C-terminal domain"/>
    <property type="match status" value="1"/>
</dbReference>
<dbReference type="PROSITE" id="PS50994">
    <property type="entry name" value="INTEGRASE"/>
    <property type="match status" value="1"/>
</dbReference>
<dbReference type="Proteomes" id="UP000218231">
    <property type="component" value="Unassembled WGS sequence"/>
</dbReference>
<comment type="caution">
    <text evidence="3">The sequence shown here is derived from an EMBL/GenBank/DDBJ whole genome shotgun (WGS) entry which is preliminary data.</text>
</comment>
<dbReference type="EMBL" id="LIAE01009839">
    <property type="protein sequence ID" value="PAV68026.1"/>
    <property type="molecule type" value="Genomic_DNA"/>
</dbReference>
<dbReference type="Gene3D" id="1.10.10.60">
    <property type="entry name" value="Homeodomain-like"/>
    <property type="match status" value="1"/>
</dbReference>
<dbReference type="GO" id="GO:0003676">
    <property type="term" value="F:nucleic acid binding"/>
    <property type="evidence" value="ECO:0007669"/>
    <property type="project" value="InterPro"/>
</dbReference>
<feature type="region of interest" description="Disordered" evidence="1">
    <location>
        <begin position="520"/>
        <end position="560"/>
    </location>
</feature>
<evidence type="ECO:0000313" key="3">
    <source>
        <dbReference type="EMBL" id="PAV68026.1"/>
    </source>
</evidence>
<evidence type="ECO:0000313" key="4">
    <source>
        <dbReference type="Proteomes" id="UP000218231"/>
    </source>
</evidence>
<dbReference type="Pfam" id="PF09039">
    <property type="entry name" value="HTH_Tnp_Mu_2"/>
    <property type="match status" value="1"/>
</dbReference>
<dbReference type="SUPFAM" id="SSF53098">
    <property type="entry name" value="Ribonuclease H-like"/>
    <property type="match status" value="1"/>
</dbReference>
<dbReference type="AlphaFoldDB" id="A0A2A2K1Z2"/>
<name>A0A2A2K1Z2_9BILA</name>
<feature type="domain" description="Integrase catalytic" evidence="2">
    <location>
        <begin position="154"/>
        <end position="367"/>
    </location>
</feature>
<dbReference type="InterPro" id="IPR015378">
    <property type="entry name" value="Transposase-like_Mu_C"/>
</dbReference>
<accession>A0A2A2K1Z2</accession>
<protein>
    <recommendedName>
        <fullName evidence="2">Integrase catalytic domain-containing protein</fullName>
    </recommendedName>
</protein>
<evidence type="ECO:0000259" key="2">
    <source>
        <dbReference type="PROSITE" id="PS50994"/>
    </source>
</evidence>
<dbReference type="InterPro" id="IPR009004">
    <property type="entry name" value="Transposase_Mu_C"/>
</dbReference>
<feature type="compositionally biased region" description="Basic and acidic residues" evidence="1">
    <location>
        <begin position="524"/>
        <end position="533"/>
    </location>
</feature>
<evidence type="ECO:0000256" key="1">
    <source>
        <dbReference type="SAM" id="MobiDB-lite"/>
    </source>
</evidence>
<sequence length="560" mass="62517">MREAGTDDASDAAWSEAHRRELVIRPLAAKVTINAQTAANAAANLGLGRSRLFELIRAYRASPELASLLPGKRGRVRGERRLLSEQEDLIGRALREVYLTAEKPSVASLRRWLRHECLKAGVPIPSVKALRARIAALPPKDIIAAREGAKVAADRFRPVRGRLEAGYALELVQSDHTLVDVIAVDDVYRRPIGRPWITLMIDIASRTVPGFYLTMLHPSAVSVGMAMRHAVLPKDPWLAERGMSAPWGNQGLMDRLHLDNAREHHSKALKRGCRAYSIALEYRPRKRPHYGAHIERLIGTMMGAVHLLPGTTFSNVAERGDYQAEGKACMTLAEIEAWLAAEIIGPYHADIHRGLGIPPATAWDEAVERRTELMRLPADPATFLFDFLPCEVRAVTREGIELFNTHYWDDALSCHYTRLGGKLPVRWDPRDLSRIWLELPDGDHLEVPYRDLRRPAITRWEQLEAQRTLRERGRGAVNEQLIFDAVETQRFIVAEAARKTKAARLAMQRTATALADAQRVRAAKHSDLPKRAEPAPVSGQLPPPAPSAGDLPFLVDEKRG</sequence>
<dbReference type="InterPro" id="IPR012337">
    <property type="entry name" value="RNaseH-like_sf"/>
</dbReference>
<dbReference type="InterPro" id="IPR036397">
    <property type="entry name" value="RNaseH_sf"/>
</dbReference>
<dbReference type="Pfam" id="PF09299">
    <property type="entry name" value="Mu-transpos_C"/>
    <property type="match status" value="1"/>
</dbReference>
<dbReference type="GO" id="GO:0015074">
    <property type="term" value="P:DNA integration"/>
    <property type="evidence" value="ECO:0007669"/>
    <property type="project" value="InterPro"/>
</dbReference>
<organism evidence="3 4">
    <name type="scientific">Diploscapter pachys</name>
    <dbReference type="NCBI Taxonomy" id="2018661"/>
    <lineage>
        <taxon>Eukaryota</taxon>
        <taxon>Metazoa</taxon>
        <taxon>Ecdysozoa</taxon>
        <taxon>Nematoda</taxon>
        <taxon>Chromadorea</taxon>
        <taxon>Rhabditida</taxon>
        <taxon>Rhabditina</taxon>
        <taxon>Rhabditomorpha</taxon>
        <taxon>Rhabditoidea</taxon>
        <taxon>Rhabditidae</taxon>
        <taxon>Diploscapter</taxon>
    </lineage>
</organism>
<dbReference type="InterPro" id="IPR015126">
    <property type="entry name" value="Mu_I-gamma"/>
</dbReference>
<dbReference type="OrthoDB" id="427924at2759"/>
<reference evidence="3 4" key="1">
    <citation type="journal article" date="2017" name="Curr. Biol.">
        <title>Genome architecture and evolution of a unichromosomal asexual nematode.</title>
        <authorList>
            <person name="Fradin H."/>
            <person name="Zegar C."/>
            <person name="Gutwein M."/>
            <person name="Lucas J."/>
            <person name="Kovtun M."/>
            <person name="Corcoran D."/>
            <person name="Baugh L.R."/>
            <person name="Kiontke K."/>
            <person name="Gunsalus K."/>
            <person name="Fitch D.H."/>
            <person name="Piano F."/>
        </authorList>
    </citation>
    <scope>NUCLEOTIDE SEQUENCE [LARGE SCALE GENOMIC DNA]</scope>
    <source>
        <strain evidence="3">PF1309</strain>
    </source>
</reference>
<gene>
    <name evidence="3" type="ORF">WR25_00242</name>
</gene>
<dbReference type="InterPro" id="IPR001584">
    <property type="entry name" value="Integrase_cat-core"/>
</dbReference>
<proteinExistence type="predicted"/>